<dbReference type="SUPFAM" id="SSF53098">
    <property type="entry name" value="Ribonuclease H-like"/>
    <property type="match status" value="1"/>
</dbReference>
<dbReference type="PANTHER" id="PTHR46889:SF7">
    <property type="entry name" value="TRANSPOSASE FOR INSERTION SEQUENCE ELEMENT IS904"/>
    <property type="match status" value="1"/>
</dbReference>
<dbReference type="Pfam" id="PF01527">
    <property type="entry name" value="HTH_Tnp_1"/>
    <property type="match status" value="1"/>
</dbReference>
<evidence type="ECO:0000256" key="1">
    <source>
        <dbReference type="ARBA" id="ARBA00002286"/>
    </source>
</evidence>
<gene>
    <name evidence="4" type="ORF">P7H00_14310</name>
</gene>
<protein>
    <submittedName>
        <fullName evidence="4">IS3 family transposase</fullName>
    </submittedName>
</protein>
<dbReference type="NCBIfam" id="NF033516">
    <property type="entry name" value="transpos_IS3"/>
    <property type="match status" value="1"/>
</dbReference>
<comment type="function">
    <text evidence="1">Involved in the transposition of the insertion sequence.</text>
</comment>
<dbReference type="PANTHER" id="PTHR46889">
    <property type="entry name" value="TRANSPOSASE INSF FOR INSERTION SEQUENCE IS3B-RELATED"/>
    <property type="match status" value="1"/>
</dbReference>
<keyword evidence="2" id="KW-0175">Coiled coil</keyword>
<dbReference type="InterPro" id="IPR036397">
    <property type="entry name" value="RNaseH_sf"/>
</dbReference>
<dbReference type="EMBL" id="JARQAI010000046">
    <property type="protein sequence ID" value="MDT2738276.1"/>
    <property type="molecule type" value="Genomic_DNA"/>
</dbReference>
<dbReference type="InterPro" id="IPR002514">
    <property type="entry name" value="Transposase_8"/>
</dbReference>
<evidence type="ECO:0000313" key="4">
    <source>
        <dbReference type="EMBL" id="MDT2738276.1"/>
    </source>
</evidence>
<dbReference type="Pfam" id="PF00665">
    <property type="entry name" value="rve"/>
    <property type="match status" value="1"/>
</dbReference>
<organism evidence="4 5">
    <name type="scientific">Enterococcus pseudoavium</name>
    <dbReference type="NCBI Taxonomy" id="44007"/>
    <lineage>
        <taxon>Bacteria</taxon>
        <taxon>Bacillati</taxon>
        <taxon>Bacillota</taxon>
        <taxon>Bacilli</taxon>
        <taxon>Lactobacillales</taxon>
        <taxon>Enterococcaceae</taxon>
        <taxon>Enterococcus</taxon>
    </lineage>
</organism>
<dbReference type="InterPro" id="IPR001584">
    <property type="entry name" value="Integrase_cat-core"/>
</dbReference>
<feature type="coiled-coil region" evidence="2">
    <location>
        <begin position="59"/>
        <end position="86"/>
    </location>
</feature>
<dbReference type="GO" id="GO:0003677">
    <property type="term" value="F:DNA binding"/>
    <property type="evidence" value="ECO:0007669"/>
    <property type="project" value="InterPro"/>
</dbReference>
<dbReference type="InterPro" id="IPR012337">
    <property type="entry name" value="RNaseH-like_sf"/>
</dbReference>
<dbReference type="InterPro" id="IPR009057">
    <property type="entry name" value="Homeodomain-like_sf"/>
</dbReference>
<dbReference type="InterPro" id="IPR048020">
    <property type="entry name" value="Transpos_IS3"/>
</dbReference>
<dbReference type="SUPFAM" id="SSF46689">
    <property type="entry name" value="Homeodomain-like"/>
    <property type="match status" value="2"/>
</dbReference>
<dbReference type="InterPro" id="IPR050900">
    <property type="entry name" value="Transposase_IS3/IS150/IS904"/>
</dbReference>
<evidence type="ECO:0000256" key="2">
    <source>
        <dbReference type="SAM" id="Coils"/>
    </source>
</evidence>
<proteinExistence type="predicted"/>
<dbReference type="GO" id="GO:0004803">
    <property type="term" value="F:transposase activity"/>
    <property type="evidence" value="ECO:0007669"/>
    <property type="project" value="InterPro"/>
</dbReference>
<dbReference type="InterPro" id="IPR025948">
    <property type="entry name" value="HTH-like_dom"/>
</dbReference>
<dbReference type="Gene3D" id="1.10.10.60">
    <property type="entry name" value="Homeodomain-like"/>
    <property type="match status" value="1"/>
</dbReference>
<evidence type="ECO:0000259" key="3">
    <source>
        <dbReference type="PROSITE" id="PS50994"/>
    </source>
</evidence>
<dbReference type="Pfam" id="PF13276">
    <property type="entry name" value="HTH_21"/>
    <property type="match status" value="1"/>
</dbReference>
<dbReference type="PROSITE" id="PS50994">
    <property type="entry name" value="INTEGRASE"/>
    <property type="match status" value="1"/>
</dbReference>
<dbReference type="Gene3D" id="3.30.420.10">
    <property type="entry name" value="Ribonuclease H-like superfamily/Ribonuclease H"/>
    <property type="match status" value="1"/>
</dbReference>
<reference evidence="4" key="1">
    <citation type="submission" date="2023-03" db="EMBL/GenBank/DDBJ databases">
        <authorList>
            <person name="Shen W."/>
            <person name="Cai J."/>
        </authorList>
    </citation>
    <scope>NUCLEOTIDE SEQUENCE</scope>
    <source>
        <strain evidence="4">P69-2</strain>
    </source>
</reference>
<feature type="domain" description="Integrase catalytic" evidence="3">
    <location>
        <begin position="218"/>
        <end position="382"/>
    </location>
</feature>
<dbReference type="AlphaFoldDB" id="A0AAE4I327"/>
<dbReference type="Proteomes" id="UP001180842">
    <property type="component" value="Unassembled WGS sequence"/>
</dbReference>
<dbReference type="GO" id="GO:0006313">
    <property type="term" value="P:DNA transposition"/>
    <property type="evidence" value="ECO:0007669"/>
    <property type="project" value="InterPro"/>
</dbReference>
<accession>A0AAE4I327</accession>
<name>A0AAE4I327_9ENTE</name>
<sequence length="385" mass="44744">MVDKRKSPRKFDDEFKKSIVKLYENGKSQNSLAKEYGIAISSIARWVKQYSEVKFDDGTILTARQIQQLQKRNVQLEEENLILKKANCHIHATLDERLKAIEFLKHEHKISTLCRVLKVNRSTYYKRFSAPPAPRTLENQQLRKQILEIYTATQKRIGAAKIQRILFRDYGVSISAGRVYRLMKSMNLPKMSTSKPAFIKQKRQVSLERPNHLNQAFNPPAPNQVWTSDFSYIPVGKKGFVYLCVILDLFSRKVIAWSVGPKIDSKLAVSTLTKAISSRKLESPVLFHTDQGSQYTSSLFRKYLDSQPITQSLSKPGYPWDNAVTESFFKYMKKEELNRRTFSTLQEVQLSCFEYIEGFYNTQRPHGTLDMLTPNEMEEKYFNHL</sequence>
<dbReference type="Pfam" id="PF13333">
    <property type="entry name" value="rve_2"/>
    <property type="match status" value="1"/>
</dbReference>
<dbReference type="RefSeq" id="WP_223197101.1">
    <property type="nucleotide sequence ID" value="NZ_JARQAI010000046.1"/>
</dbReference>
<dbReference type="GO" id="GO:0015074">
    <property type="term" value="P:DNA integration"/>
    <property type="evidence" value="ECO:0007669"/>
    <property type="project" value="InterPro"/>
</dbReference>
<comment type="caution">
    <text evidence="4">The sequence shown here is derived from an EMBL/GenBank/DDBJ whole genome shotgun (WGS) entry which is preliminary data.</text>
</comment>
<evidence type="ECO:0000313" key="5">
    <source>
        <dbReference type="Proteomes" id="UP001180842"/>
    </source>
</evidence>